<reference evidence="4 5" key="1">
    <citation type="submission" date="2019-07" db="EMBL/GenBank/DDBJ databases">
        <title>Whole genome shotgun sequence of Gluconobacter kanchanaburiensis NBRC 103587.</title>
        <authorList>
            <person name="Hosoyama A."/>
            <person name="Uohara A."/>
            <person name="Ohji S."/>
            <person name="Ichikawa N."/>
        </authorList>
    </citation>
    <scope>NUCLEOTIDE SEQUENCE [LARGE SCALE GENOMIC DNA]</scope>
    <source>
        <strain evidence="4 5">NBRC 103587</strain>
    </source>
</reference>
<evidence type="ECO:0000256" key="1">
    <source>
        <dbReference type="ARBA" id="ARBA00006745"/>
    </source>
</evidence>
<dbReference type="InterPro" id="IPR011059">
    <property type="entry name" value="Metal-dep_hydrolase_composite"/>
</dbReference>
<dbReference type="Gene3D" id="2.30.40.10">
    <property type="entry name" value="Urease, subunit C, domain 1"/>
    <property type="match status" value="1"/>
</dbReference>
<dbReference type="PANTHER" id="PTHR43794:SF11">
    <property type="entry name" value="AMIDOHYDROLASE-RELATED DOMAIN-CONTAINING PROTEIN"/>
    <property type="match status" value="1"/>
</dbReference>
<dbReference type="InterPro" id="IPR006680">
    <property type="entry name" value="Amidohydro-rel"/>
</dbReference>
<dbReference type="PANTHER" id="PTHR43794">
    <property type="entry name" value="AMINOHYDROLASE SSNA-RELATED"/>
    <property type="match status" value="1"/>
</dbReference>
<dbReference type="InterPro" id="IPR032466">
    <property type="entry name" value="Metal_Hydrolase"/>
</dbReference>
<gene>
    <name evidence="4" type="ORF">GKA01_16380</name>
</gene>
<dbReference type="RefSeq" id="WP_167506335.1">
    <property type="nucleotide sequence ID" value="NZ_BARK01000007.1"/>
</dbReference>
<keyword evidence="2 4" id="KW-0378">Hydrolase</keyword>
<feature type="domain" description="Amidohydrolase-related" evidence="3">
    <location>
        <begin position="54"/>
        <end position="441"/>
    </location>
</feature>
<evidence type="ECO:0000259" key="3">
    <source>
        <dbReference type="Pfam" id="PF01979"/>
    </source>
</evidence>
<name>A0A511B9P3_9PROT</name>
<dbReference type="AlphaFoldDB" id="A0A511B9P3"/>
<evidence type="ECO:0000313" key="5">
    <source>
        <dbReference type="Proteomes" id="UP000321079"/>
    </source>
</evidence>
<sequence>MLLVRGGHVIIDTATILKDAAIRIEDGTVKEFGPWPEMQAKYPAAEVLGDGISLVMPGLIDAHSHGRGLSPIQKGVLYDYLENAFLDWSAMVYLPNDLCSALSAVRHLRGGCTTIHHTGWNDEGPKALEQARAAINSYRETGIRLAYSPAVRDRNRFCIDEGDFLDTLPPDLHDFVLPMTRYDARAIANGYLDLFETLHREEDSPMSRVLHGPSWAHGSTDAFFTRIRDSANAHGGTPIHIHTLQTPHQRAWSIKTFGCSLVEHLDRIGLLGPNTTLGHAVWLSEKDIDLIAERGASTTHHASCNLHVRNGISPVWYMMRKGINVALGIDDKSLNDDDDVLMELRMSAMLSRVPGFDLADMPPLTSAQILSMGTTNAARTLGFAPDHGTLQVGAPADLAIMDTASMLHDPWTSDNLSIPDLLLWRGKGQDVRDVVVNGRIVIRDRQFQTIDVEGLYREIRSYVKHNETKAATPERVAALARLRPYFHDWHRKMLDHLDISQPFYLVNGRC</sequence>
<dbReference type="InterPro" id="IPR050287">
    <property type="entry name" value="MTA/SAH_deaminase"/>
</dbReference>
<proteinExistence type="inferred from homology"/>
<accession>A0A511B9P3</accession>
<evidence type="ECO:0000313" key="4">
    <source>
        <dbReference type="EMBL" id="GEK96441.1"/>
    </source>
</evidence>
<organism evidence="4 5">
    <name type="scientific">Gluconobacter kanchanaburiensis NBRC 103587</name>
    <dbReference type="NCBI Taxonomy" id="1307948"/>
    <lineage>
        <taxon>Bacteria</taxon>
        <taxon>Pseudomonadati</taxon>
        <taxon>Pseudomonadota</taxon>
        <taxon>Alphaproteobacteria</taxon>
        <taxon>Acetobacterales</taxon>
        <taxon>Acetobacteraceae</taxon>
        <taxon>Gluconobacter</taxon>
    </lineage>
</organism>
<keyword evidence="5" id="KW-1185">Reference proteome</keyword>
<dbReference type="SUPFAM" id="SSF51556">
    <property type="entry name" value="Metallo-dependent hydrolases"/>
    <property type="match status" value="1"/>
</dbReference>
<dbReference type="SUPFAM" id="SSF51338">
    <property type="entry name" value="Composite domain of metallo-dependent hydrolases"/>
    <property type="match status" value="1"/>
</dbReference>
<comment type="caution">
    <text evidence="4">The sequence shown here is derived from an EMBL/GenBank/DDBJ whole genome shotgun (WGS) entry which is preliminary data.</text>
</comment>
<dbReference type="Proteomes" id="UP000321079">
    <property type="component" value="Unassembled WGS sequence"/>
</dbReference>
<protein>
    <submittedName>
        <fullName evidence="4">Amidohydrolase</fullName>
    </submittedName>
</protein>
<dbReference type="GO" id="GO:0016810">
    <property type="term" value="F:hydrolase activity, acting on carbon-nitrogen (but not peptide) bonds"/>
    <property type="evidence" value="ECO:0007669"/>
    <property type="project" value="InterPro"/>
</dbReference>
<dbReference type="EMBL" id="BJVA01000008">
    <property type="protein sequence ID" value="GEK96441.1"/>
    <property type="molecule type" value="Genomic_DNA"/>
</dbReference>
<dbReference type="Gene3D" id="3.20.20.140">
    <property type="entry name" value="Metal-dependent hydrolases"/>
    <property type="match status" value="1"/>
</dbReference>
<comment type="similarity">
    <text evidence="1">Belongs to the metallo-dependent hydrolases superfamily. ATZ/TRZ family.</text>
</comment>
<evidence type="ECO:0000256" key="2">
    <source>
        <dbReference type="ARBA" id="ARBA00022801"/>
    </source>
</evidence>
<dbReference type="Pfam" id="PF01979">
    <property type="entry name" value="Amidohydro_1"/>
    <property type="match status" value="1"/>
</dbReference>